<proteinExistence type="predicted"/>
<evidence type="ECO:0000313" key="3">
    <source>
        <dbReference type="Proteomes" id="UP000730482"/>
    </source>
</evidence>
<dbReference type="Proteomes" id="UP000730482">
    <property type="component" value="Unassembled WGS sequence"/>
</dbReference>
<dbReference type="RefSeq" id="WP_212013849.1">
    <property type="nucleotide sequence ID" value="NZ_JAAFYZ010000109.1"/>
</dbReference>
<comment type="caution">
    <text evidence="2">The sequence shown here is derived from an EMBL/GenBank/DDBJ whole genome shotgun (WGS) entry which is preliminary data.</text>
</comment>
<dbReference type="InterPro" id="IPR019026">
    <property type="entry name" value="Peptidase_M64_IgA"/>
</dbReference>
<feature type="signal peptide" evidence="1">
    <location>
        <begin position="1"/>
        <end position="42"/>
    </location>
</feature>
<dbReference type="Gene3D" id="3.40.390.10">
    <property type="entry name" value="Collagenase (Catalytic Domain)"/>
    <property type="match status" value="1"/>
</dbReference>
<reference evidence="2 3" key="1">
    <citation type="submission" date="2020-02" db="EMBL/GenBank/DDBJ databases">
        <title>Acidophilic actinobacteria isolated from forest soil.</title>
        <authorList>
            <person name="Golinska P."/>
        </authorList>
    </citation>
    <scope>NUCLEOTIDE SEQUENCE [LARGE SCALE GENOMIC DNA]</scope>
    <source>
        <strain evidence="2 3">NL8</strain>
    </source>
</reference>
<sequence length="465" mass="49428">MLRHTLDDHRRRGPRRAAAVALLSATLGACLLAASAAGPASAGAVRFGDTHANADNRGDMLFETFSPDGSITLRHGGDDHAPQALPTPRDLHLAPGGLPTASGPVLVPMHENGRHDNRIDLVFVGDGYTASELPVFAQSAENAWQALMNYEPYKTYQNFFDASRIDIASPVSGISNDPTNGITKQTPLGMHFWCHGIDRLLCVDTKAANAYANLVPGINHVISIAHTATYGGAGGSITTLAGENQSSDGVIVHEMAHTIAGLGDEYDVPYDTAGGSDSDLANITSQSAAQMTANHTKWWRWIGKPSPDGGTVGAYDGANYYAHGFNRPSQNSEMRALGQPFNPPSTEALIESFYLSRYGQGSINPIDSMTPAPTRNGITAKNGVTLTANLIPLVGQNYTVYWGVNGTAVSGSLGKTSLDLTNAPLKAGQWNQVLVYVIDNNPAVADPDFRAKNMTKSAMWWVWGG</sequence>
<dbReference type="Pfam" id="PF09471">
    <property type="entry name" value="Peptidase_M64"/>
    <property type="match status" value="1"/>
</dbReference>
<dbReference type="InterPro" id="IPR024079">
    <property type="entry name" value="MetalloPept_cat_dom_sf"/>
</dbReference>
<accession>A0ABS5KX68</accession>
<protein>
    <recommendedName>
        <fullName evidence="4">IgA peptidase M64</fullName>
    </recommendedName>
</protein>
<gene>
    <name evidence="2" type="ORF">KGQ19_27585</name>
</gene>
<keyword evidence="3" id="KW-1185">Reference proteome</keyword>
<dbReference type="EMBL" id="JAAFYZ010000109">
    <property type="protein sequence ID" value="MBS2550640.1"/>
    <property type="molecule type" value="Genomic_DNA"/>
</dbReference>
<evidence type="ECO:0000256" key="1">
    <source>
        <dbReference type="SAM" id="SignalP"/>
    </source>
</evidence>
<name>A0ABS5KX68_9ACTN</name>
<feature type="chain" id="PRO_5045409486" description="IgA peptidase M64" evidence="1">
    <location>
        <begin position="43"/>
        <end position="465"/>
    </location>
</feature>
<evidence type="ECO:0000313" key="2">
    <source>
        <dbReference type="EMBL" id="MBS2550640.1"/>
    </source>
</evidence>
<evidence type="ECO:0008006" key="4">
    <source>
        <dbReference type="Google" id="ProtNLM"/>
    </source>
</evidence>
<keyword evidence="1" id="KW-0732">Signal</keyword>
<organism evidence="2 3">
    <name type="scientific">Catenulispora pinistramenti</name>
    <dbReference type="NCBI Taxonomy" id="2705254"/>
    <lineage>
        <taxon>Bacteria</taxon>
        <taxon>Bacillati</taxon>
        <taxon>Actinomycetota</taxon>
        <taxon>Actinomycetes</taxon>
        <taxon>Catenulisporales</taxon>
        <taxon>Catenulisporaceae</taxon>
        <taxon>Catenulispora</taxon>
    </lineage>
</organism>
<dbReference type="PROSITE" id="PS51257">
    <property type="entry name" value="PROKAR_LIPOPROTEIN"/>
    <property type="match status" value="1"/>
</dbReference>